<sequence length="124" mass="13729">MSSSYPFRHRRSSHWLLCLLLPALLLAQWVSLSHKLAHAGWPGGKAQVTALSNSYTFWQVTSDSDERALHSCALFDATVAADYLDARVQTLSAIDTTDFINTFAANIVWLASIQLSFSSRAPPF</sequence>
<evidence type="ECO:0000313" key="2">
    <source>
        <dbReference type="Proteomes" id="UP000637632"/>
    </source>
</evidence>
<reference evidence="1 2" key="1">
    <citation type="submission" date="2020-08" db="EMBL/GenBank/DDBJ databases">
        <title>Novel species isolated from subtropical streams in China.</title>
        <authorList>
            <person name="Lu H."/>
        </authorList>
    </citation>
    <scope>NUCLEOTIDE SEQUENCE [LARGE SCALE GENOMIC DNA]</scope>
    <source>
        <strain evidence="1 2">CCTCC AB 2015119</strain>
    </source>
</reference>
<dbReference type="RefSeq" id="WP_190480348.1">
    <property type="nucleotide sequence ID" value="NZ_JACOFT010000005.1"/>
</dbReference>
<dbReference type="EMBL" id="JACOFT010000005">
    <property type="protein sequence ID" value="MBC3812542.1"/>
    <property type="molecule type" value="Genomic_DNA"/>
</dbReference>
<proteinExistence type="predicted"/>
<organism evidence="1 2">
    <name type="scientific">Undibacterium aquatile</name>
    <dbReference type="NCBI Taxonomy" id="1537398"/>
    <lineage>
        <taxon>Bacteria</taxon>
        <taxon>Pseudomonadati</taxon>
        <taxon>Pseudomonadota</taxon>
        <taxon>Betaproteobacteria</taxon>
        <taxon>Burkholderiales</taxon>
        <taxon>Oxalobacteraceae</taxon>
        <taxon>Undibacterium</taxon>
    </lineage>
</organism>
<keyword evidence="2" id="KW-1185">Reference proteome</keyword>
<accession>A0ABR6XI08</accession>
<protein>
    <submittedName>
        <fullName evidence="1">Uncharacterized protein</fullName>
    </submittedName>
</protein>
<comment type="caution">
    <text evidence="1">The sequence shown here is derived from an EMBL/GenBank/DDBJ whole genome shotgun (WGS) entry which is preliminary data.</text>
</comment>
<evidence type="ECO:0000313" key="1">
    <source>
        <dbReference type="EMBL" id="MBC3812542.1"/>
    </source>
</evidence>
<dbReference type="Proteomes" id="UP000637632">
    <property type="component" value="Unassembled WGS sequence"/>
</dbReference>
<gene>
    <name evidence="1" type="ORF">H8K26_13930</name>
</gene>
<name>A0ABR6XI08_9BURK</name>